<dbReference type="Proteomes" id="UP001245184">
    <property type="component" value="Unassembled WGS sequence"/>
</dbReference>
<dbReference type="EMBL" id="JAVIZN010000002">
    <property type="protein sequence ID" value="MDR6201879.1"/>
    <property type="molecule type" value="Genomic_DNA"/>
</dbReference>
<evidence type="ECO:0000313" key="1">
    <source>
        <dbReference type="EMBL" id="MDR6201879.1"/>
    </source>
</evidence>
<proteinExistence type="predicted"/>
<dbReference type="InterPro" id="IPR059166">
    <property type="entry name" value="PLD-like_cat"/>
</dbReference>
<comment type="caution">
    <text evidence="1">The sequence shown here is derived from an EMBL/GenBank/DDBJ whole genome shotgun (WGS) entry which is preliminary data.</text>
</comment>
<gene>
    <name evidence="1" type="ORF">QF025_000599</name>
</gene>
<protein>
    <recommendedName>
        <fullName evidence="3">PLD phosphodiesterase domain-containing protein</fullName>
    </recommendedName>
</protein>
<sequence length="628" mass="69466">MLNPASNRCDYGQLLCPPAPEDAGGEVFELDAAIATTYSLDLNALLVLPVSLVLGNTLDGDLAGEKLPLLDAISRLGDRLKVFYQRGNIHVPLQFNRLFGLLEPMLAAIVPGEGEKEHSAAFSSFHPKLWLLRYVRRDRRGTKTPDPARKYRLLVMSRNLTFDRSWDITATLDGEISDGPARESDALADFIASLEPHAPDFEPMKSMIRDLPRVQWKAPQPFRDPRMLPGGGAHIRKAAERFQSPLNFGGAVDELLVVSPFLDASEKKALDWLGEGVTGPRYLLSRSETLNALGAQALSGWRCFALNERIVSGEERQEEDNARSQDLHAKLIVSRSGQTAHWHLGSANATLAALGESLDDVPRNTEFMLRLSGAHSKVGIETLLRQWTGEAGNHFAVPHEFEPLDTGEQEADRQQLRILVHRLIAAKWKLVAHAGDDDRYRLVLSTSFVDSPNAPDSVAQFEVKIGLLSGPGGWRALQGAIEWSNLRLTDLSALLPVQISDHAGKVRQTLVVQADLVLPSGVNRTDAVLRELVDTQEKFLSYVSMLLDPTPDKRKLLERGGHGGEVADLFGFDGNQAMFEQLMLAAARNPGHLQRVKQLVRRLDKLNVVVPKDFSALWKHFEHVAKDS</sequence>
<evidence type="ECO:0008006" key="3">
    <source>
        <dbReference type="Google" id="ProtNLM"/>
    </source>
</evidence>
<name>A0ABD5C9D5_9BURK</name>
<organism evidence="1 2">
    <name type="scientific">Paraburkholderia graminis</name>
    <dbReference type="NCBI Taxonomy" id="60548"/>
    <lineage>
        <taxon>Bacteria</taxon>
        <taxon>Pseudomonadati</taxon>
        <taxon>Pseudomonadota</taxon>
        <taxon>Betaproteobacteria</taxon>
        <taxon>Burkholderiales</taxon>
        <taxon>Burkholderiaceae</taxon>
        <taxon>Paraburkholderia</taxon>
    </lineage>
</organism>
<evidence type="ECO:0000313" key="2">
    <source>
        <dbReference type="Proteomes" id="UP001245184"/>
    </source>
</evidence>
<dbReference type="CDD" id="cd09176">
    <property type="entry name" value="PLDc_unchar6"/>
    <property type="match status" value="1"/>
</dbReference>
<dbReference type="RefSeq" id="WP_310030127.1">
    <property type="nucleotide sequence ID" value="NZ_JAVIZN010000002.1"/>
</dbReference>
<dbReference type="AlphaFoldDB" id="A0ABD5C9D5"/>
<reference evidence="1 2" key="1">
    <citation type="submission" date="2023-08" db="EMBL/GenBank/DDBJ databases">
        <title>Genome sequencing of plant associated microbes to promote plant fitness in Sorghum bicolor and Oryza sativa.</title>
        <authorList>
            <person name="Coleman-Derr D."/>
        </authorList>
    </citation>
    <scope>NUCLEOTIDE SEQUENCE [LARGE SCALE GENOMIC DNA]</scope>
    <source>
        <strain evidence="1 2">SLBN-33</strain>
    </source>
</reference>
<accession>A0ABD5C9D5</accession>